<feature type="domain" description="SHSP" evidence="1">
    <location>
        <begin position="39"/>
        <end position="150"/>
    </location>
</feature>
<reference evidence="2 3" key="1">
    <citation type="submission" date="2013-12" db="EMBL/GenBank/DDBJ databases">
        <title>Ecological redundancy of diverse viral populations within a natural community.</title>
        <authorList>
            <person name="Gregory A.C."/>
            <person name="LaButti K."/>
            <person name="Copeland A."/>
            <person name="Woyke T."/>
            <person name="Sullivan M.B."/>
        </authorList>
    </citation>
    <scope>NUCLEOTIDE SEQUENCE [LARGE SCALE GENOMIC DNA]</scope>
    <source>
        <strain evidence="2">Syn7803US105</strain>
    </source>
</reference>
<keyword evidence="3" id="KW-1185">Reference proteome</keyword>
<dbReference type="OrthoDB" id="15726at10239"/>
<dbReference type="SUPFAM" id="SSF49764">
    <property type="entry name" value="HSP20-like chaperones"/>
    <property type="match status" value="1"/>
</dbReference>
<organism evidence="2 3">
    <name type="scientific">Synechococcus phage ACG-2014g</name>
    <dbReference type="NCBI Taxonomy" id="1493512"/>
    <lineage>
        <taxon>Viruses</taxon>
        <taxon>Duplodnaviria</taxon>
        <taxon>Heunggongvirae</taxon>
        <taxon>Uroviricota</taxon>
        <taxon>Caudoviricetes</taxon>
        <taxon>Pantevenvirales</taxon>
        <taxon>Kyanoviridae</taxon>
        <taxon>Macariavirus</taxon>
        <taxon>Macariavirus tuscon14g</taxon>
    </lineage>
</organism>
<dbReference type="InterPro" id="IPR002068">
    <property type="entry name" value="A-crystallin/Hsp20_dom"/>
</dbReference>
<dbReference type="Proteomes" id="UP000033010">
    <property type="component" value="Segment"/>
</dbReference>
<dbReference type="Gene3D" id="2.60.40.790">
    <property type="match status" value="1"/>
</dbReference>
<dbReference type="PANTHER" id="PTHR47062:SF1">
    <property type="entry name" value="SMALL HEAT SHOCK PROTEIN IBPA"/>
    <property type="match status" value="1"/>
</dbReference>
<dbReference type="EMBL" id="KJ019071">
    <property type="protein sequence ID" value="AIX24493.1"/>
    <property type="molecule type" value="Genomic_DNA"/>
</dbReference>
<protein>
    <submittedName>
        <fullName evidence="2">Hsp20 heat shock protein</fullName>
    </submittedName>
</protein>
<name>A0A0E3HCM0_9CAUD</name>
<proteinExistence type="predicted"/>
<gene>
    <name evidence="2" type="ORF">Syn7803US105_149</name>
</gene>
<keyword evidence="2" id="KW-0346">Stress response</keyword>
<sequence length="164" mass="18512">MTGLRKFTTKDLNAVVDAAEKYSVGFDDLFYRLHSYGMGSVNEAYPPYNIVQESNIKWRIELALAGWAQEQIEVTTESNVLLIRSIAPKNKGEEEYVHRGISTRTFARGFNLSDDVEIGTVSFNNGLLVVELRKIIPEHQQLKVYEIQNSQLPESDSVPSSDTL</sequence>
<dbReference type="PROSITE" id="PS01031">
    <property type="entry name" value="SHSP"/>
    <property type="match status" value="1"/>
</dbReference>
<evidence type="ECO:0000313" key="3">
    <source>
        <dbReference type="Proteomes" id="UP000033010"/>
    </source>
</evidence>
<dbReference type="InterPro" id="IPR008978">
    <property type="entry name" value="HSP20-like_chaperone"/>
</dbReference>
<dbReference type="KEGG" id="vg:24171779"/>
<accession>A0A0E3HCM0</accession>
<evidence type="ECO:0000259" key="1">
    <source>
        <dbReference type="PROSITE" id="PS01031"/>
    </source>
</evidence>
<evidence type="ECO:0000313" key="2">
    <source>
        <dbReference type="EMBL" id="AIX24493.1"/>
    </source>
</evidence>
<dbReference type="PANTHER" id="PTHR47062">
    <property type="match status" value="1"/>
</dbReference>
<dbReference type="Pfam" id="PF00011">
    <property type="entry name" value="HSP20"/>
    <property type="match status" value="1"/>
</dbReference>
<dbReference type="GeneID" id="24171779"/>
<dbReference type="RefSeq" id="YP_009133709.1">
    <property type="nucleotide sequence ID" value="NC_026924.1"/>
</dbReference>